<evidence type="ECO:0000256" key="12">
    <source>
        <dbReference type="RuleBase" id="RU367142"/>
    </source>
</evidence>
<dbReference type="Proteomes" id="UP001558652">
    <property type="component" value="Unassembled WGS sequence"/>
</dbReference>
<evidence type="ECO:0000313" key="13">
    <source>
        <dbReference type="EMBL" id="KAL1124053.1"/>
    </source>
</evidence>
<sequence>MSFYATGRYYSQETKSPKELSTSVPESGVQMSVKEAVKETTKTVSYLGVIVVGVGVTGVMFYAIFRELFSSKSPNSVYAKALDKCCADTRVKDALGEPIKGFGEETRRGRRRHVSHVLYEKDGVNHLRMHFYLKGSRKRGTVQLEMKEDSSGNYVYRYLFVQLDDYSGRIIVLEDNRLEASNTPFTPIVENGDFTKPLNLS</sequence>
<evidence type="ECO:0000313" key="14">
    <source>
        <dbReference type="Proteomes" id="UP001558652"/>
    </source>
</evidence>
<evidence type="ECO:0000256" key="3">
    <source>
        <dbReference type="ARBA" id="ARBA00020726"/>
    </source>
</evidence>
<evidence type="ECO:0000256" key="10">
    <source>
        <dbReference type="ARBA" id="ARBA00023128"/>
    </source>
</evidence>
<keyword evidence="5 12" id="KW-0812">Transmembrane</keyword>
<evidence type="ECO:0000256" key="2">
    <source>
        <dbReference type="ARBA" id="ARBA00010867"/>
    </source>
</evidence>
<comment type="subcellular location">
    <subcellularLocation>
        <location evidence="12">Mitochondrion inner membrane</location>
        <topology evidence="12">Single-pass membrane protein</topology>
    </subcellularLocation>
    <subcellularLocation>
        <location evidence="1">Mitochondrion membrane</location>
        <topology evidence="1">Single-pass membrane protein</topology>
    </subcellularLocation>
</comment>
<keyword evidence="8 12" id="KW-1133">Transmembrane helix</keyword>
<keyword evidence="6 12" id="KW-0653">Protein transport</keyword>
<comment type="similarity">
    <text evidence="2 12">Belongs to the TIM21 family.</text>
</comment>
<comment type="caution">
    <text evidence="13">The sequence shown here is derived from an EMBL/GenBank/DDBJ whole genome shotgun (WGS) entry which is preliminary data.</text>
</comment>
<keyword evidence="11 12" id="KW-0472">Membrane</keyword>
<dbReference type="EMBL" id="JBFDAA010000011">
    <property type="protein sequence ID" value="KAL1124053.1"/>
    <property type="molecule type" value="Genomic_DNA"/>
</dbReference>
<dbReference type="PANTHER" id="PTHR13032:SF6">
    <property type="entry name" value="MITOCHONDRIAL IMPORT INNER MEMBRANE TRANSLOCASE SUBUNIT TIM21"/>
    <property type="match status" value="1"/>
</dbReference>
<evidence type="ECO:0000256" key="7">
    <source>
        <dbReference type="ARBA" id="ARBA00022946"/>
    </source>
</evidence>
<reference evidence="13 14" key="1">
    <citation type="submission" date="2024-07" db="EMBL/GenBank/DDBJ databases">
        <title>Chromosome-level genome assembly of the water stick insect Ranatra chinensis (Heteroptera: Nepidae).</title>
        <authorList>
            <person name="Liu X."/>
        </authorList>
    </citation>
    <scope>NUCLEOTIDE SEQUENCE [LARGE SCALE GENOMIC DNA]</scope>
    <source>
        <strain evidence="13">Cailab_2021Rc</strain>
        <tissue evidence="13">Muscle</tissue>
    </source>
</reference>
<gene>
    <name evidence="13" type="ORF">AAG570_001823</name>
</gene>
<dbReference type="FunFam" id="3.10.450.320:FF:000001">
    <property type="entry name" value="Mitochondrial import inner membrane translocase subunit Tim21"/>
    <property type="match status" value="1"/>
</dbReference>
<comment type="subunit">
    <text evidence="12">Component of the TIM23 complex.</text>
</comment>
<comment type="function">
    <text evidence="12">Essential component of the TIM23 complex, a complex that mediates the translocation of transit peptide-containing proteins across the mitochondrial inner membrane.</text>
</comment>
<dbReference type="InterPro" id="IPR013261">
    <property type="entry name" value="Tim21"/>
</dbReference>
<dbReference type="GO" id="GO:0005744">
    <property type="term" value="C:TIM23 mitochondrial import inner membrane translocase complex"/>
    <property type="evidence" value="ECO:0007669"/>
    <property type="project" value="UniProtKB-UniRule"/>
</dbReference>
<feature type="transmembrane region" description="Helical" evidence="12">
    <location>
        <begin position="44"/>
        <end position="65"/>
    </location>
</feature>
<dbReference type="PANTHER" id="PTHR13032">
    <property type="entry name" value="MITOCHONDRIAL IMPORT INNER MEMBRANE TRANSLOCASE SUBUNIT TIM21"/>
    <property type="match status" value="1"/>
</dbReference>
<evidence type="ECO:0000256" key="6">
    <source>
        <dbReference type="ARBA" id="ARBA00022927"/>
    </source>
</evidence>
<dbReference type="Gene3D" id="3.10.450.320">
    <property type="entry name" value="Mitochondrial import inner membrane translocase subunit Tim21"/>
    <property type="match status" value="1"/>
</dbReference>
<name>A0ABD0Y9N4_9HEMI</name>
<evidence type="ECO:0000256" key="5">
    <source>
        <dbReference type="ARBA" id="ARBA00022692"/>
    </source>
</evidence>
<organism evidence="13 14">
    <name type="scientific">Ranatra chinensis</name>
    <dbReference type="NCBI Taxonomy" id="642074"/>
    <lineage>
        <taxon>Eukaryota</taxon>
        <taxon>Metazoa</taxon>
        <taxon>Ecdysozoa</taxon>
        <taxon>Arthropoda</taxon>
        <taxon>Hexapoda</taxon>
        <taxon>Insecta</taxon>
        <taxon>Pterygota</taxon>
        <taxon>Neoptera</taxon>
        <taxon>Paraneoptera</taxon>
        <taxon>Hemiptera</taxon>
        <taxon>Heteroptera</taxon>
        <taxon>Panheteroptera</taxon>
        <taxon>Nepomorpha</taxon>
        <taxon>Nepidae</taxon>
        <taxon>Ranatrinae</taxon>
        <taxon>Ranatra</taxon>
    </lineage>
</organism>
<keyword evidence="7" id="KW-0809">Transit peptide</keyword>
<evidence type="ECO:0000256" key="9">
    <source>
        <dbReference type="ARBA" id="ARBA00023010"/>
    </source>
</evidence>
<protein>
    <recommendedName>
        <fullName evidence="3 12">Mitochondrial import inner membrane translocase subunit Tim21</fullName>
    </recommendedName>
</protein>
<proteinExistence type="inferred from homology"/>
<keyword evidence="12" id="KW-0999">Mitochondrion inner membrane</keyword>
<evidence type="ECO:0000256" key="8">
    <source>
        <dbReference type="ARBA" id="ARBA00022989"/>
    </source>
</evidence>
<evidence type="ECO:0000256" key="4">
    <source>
        <dbReference type="ARBA" id="ARBA00022448"/>
    </source>
</evidence>
<dbReference type="Pfam" id="PF08294">
    <property type="entry name" value="TIM21"/>
    <property type="match status" value="1"/>
</dbReference>
<dbReference type="InterPro" id="IPR038552">
    <property type="entry name" value="Tim21_IMS_sf"/>
</dbReference>
<keyword evidence="10 12" id="KW-0496">Mitochondrion</keyword>
<keyword evidence="4 12" id="KW-0813">Transport</keyword>
<keyword evidence="14" id="KW-1185">Reference proteome</keyword>
<accession>A0ABD0Y9N4</accession>
<dbReference type="GO" id="GO:0030150">
    <property type="term" value="P:protein import into mitochondrial matrix"/>
    <property type="evidence" value="ECO:0007669"/>
    <property type="project" value="UniProtKB-UniRule"/>
</dbReference>
<keyword evidence="9 12" id="KW-0811">Translocation</keyword>
<evidence type="ECO:0000256" key="1">
    <source>
        <dbReference type="ARBA" id="ARBA00004304"/>
    </source>
</evidence>
<dbReference type="AlphaFoldDB" id="A0ABD0Y9N4"/>
<evidence type="ECO:0000256" key="11">
    <source>
        <dbReference type="ARBA" id="ARBA00023136"/>
    </source>
</evidence>